<protein>
    <recommendedName>
        <fullName evidence="1">N-acetyltransferase domain-containing protein</fullName>
    </recommendedName>
</protein>
<accession>A0A0A1TIN0</accession>
<dbReference type="InterPro" id="IPR016181">
    <property type="entry name" value="Acyl_CoA_acyltransferase"/>
</dbReference>
<dbReference type="AlphaFoldDB" id="A0A0A1TIN0"/>
<dbReference type="OrthoDB" id="64477at2759"/>
<dbReference type="SUPFAM" id="SSF55729">
    <property type="entry name" value="Acyl-CoA N-acyltransferases (Nat)"/>
    <property type="match status" value="1"/>
</dbReference>
<proteinExistence type="predicted"/>
<sequence length="215" mass="23893">MSPSNNAYDGLSEAVAASFHSTRLQYIRPDENDAKFQAVHREIENDLNSRSLASNKLLRPTAPSAIEEGFKSFTDALLGVAICLQPSEEAADWNPEHGPTIIGTMGLGWGGVSPDTAHNRNASMGISLIKKYQNKGYGREAINWMIDWGFSYGGLHTISLTAAEFNPAGLHLYKSIGFVQEGRRREVCYLNRKFYDEIDFGMTEGEWETLRGINK</sequence>
<feature type="domain" description="N-acetyltransferase" evidence="1">
    <location>
        <begin position="56"/>
        <end position="196"/>
    </location>
</feature>
<dbReference type="PROSITE" id="PS51186">
    <property type="entry name" value="GNAT"/>
    <property type="match status" value="1"/>
</dbReference>
<evidence type="ECO:0000259" key="1">
    <source>
        <dbReference type="PROSITE" id="PS51186"/>
    </source>
</evidence>
<dbReference type="HOGENOM" id="CLU_013985_3_2_1"/>
<dbReference type="EMBL" id="CDHN01000003">
    <property type="protein sequence ID" value="CEJ90313.1"/>
    <property type="molecule type" value="Genomic_DNA"/>
</dbReference>
<dbReference type="CDD" id="cd04301">
    <property type="entry name" value="NAT_SF"/>
    <property type="match status" value="1"/>
</dbReference>
<organism evidence="2 3">
    <name type="scientific">[Torrubiella] hemipterigena</name>
    <dbReference type="NCBI Taxonomy" id="1531966"/>
    <lineage>
        <taxon>Eukaryota</taxon>
        <taxon>Fungi</taxon>
        <taxon>Dikarya</taxon>
        <taxon>Ascomycota</taxon>
        <taxon>Pezizomycotina</taxon>
        <taxon>Sordariomycetes</taxon>
        <taxon>Hypocreomycetidae</taxon>
        <taxon>Hypocreales</taxon>
        <taxon>Clavicipitaceae</taxon>
        <taxon>Clavicipitaceae incertae sedis</taxon>
        <taxon>'Torrubiella' clade</taxon>
    </lineage>
</organism>
<name>A0A0A1TIN0_9HYPO</name>
<keyword evidence="3" id="KW-1185">Reference proteome</keyword>
<reference evidence="2 3" key="1">
    <citation type="journal article" date="2015" name="Genome Announc.">
        <title>Draft Genome Sequence and Gene Annotation of the Entomopathogenic Fungus Verticillium hemipterigenum.</title>
        <authorList>
            <person name="Horn F."/>
            <person name="Habel A."/>
            <person name="Scharf D.H."/>
            <person name="Dworschak J."/>
            <person name="Brakhage A.A."/>
            <person name="Guthke R."/>
            <person name="Hertweck C."/>
            <person name="Linde J."/>
        </authorList>
    </citation>
    <scope>NUCLEOTIDE SEQUENCE [LARGE SCALE GENOMIC DNA]</scope>
</reference>
<dbReference type="InterPro" id="IPR000182">
    <property type="entry name" value="GNAT_dom"/>
</dbReference>
<dbReference type="PANTHER" id="PTHR43415">
    <property type="entry name" value="SPERMIDINE N(1)-ACETYLTRANSFERASE"/>
    <property type="match status" value="1"/>
</dbReference>
<dbReference type="Pfam" id="PF13302">
    <property type="entry name" value="Acetyltransf_3"/>
    <property type="match status" value="1"/>
</dbReference>
<evidence type="ECO:0000313" key="2">
    <source>
        <dbReference type="EMBL" id="CEJ90313.1"/>
    </source>
</evidence>
<dbReference type="PANTHER" id="PTHR43415:SF3">
    <property type="entry name" value="GNAT-FAMILY ACETYLTRANSFERASE"/>
    <property type="match status" value="1"/>
</dbReference>
<evidence type="ECO:0000313" key="3">
    <source>
        <dbReference type="Proteomes" id="UP000039046"/>
    </source>
</evidence>
<gene>
    <name evidence="2" type="ORF">VHEMI06104</name>
</gene>
<dbReference type="GO" id="GO:0016747">
    <property type="term" value="F:acyltransferase activity, transferring groups other than amino-acyl groups"/>
    <property type="evidence" value="ECO:0007669"/>
    <property type="project" value="InterPro"/>
</dbReference>
<dbReference type="Proteomes" id="UP000039046">
    <property type="component" value="Unassembled WGS sequence"/>
</dbReference>
<dbReference type="Gene3D" id="3.40.630.30">
    <property type="match status" value="1"/>
</dbReference>